<evidence type="ECO:0000313" key="3">
    <source>
        <dbReference type="EMBL" id="KAJ3489375.1"/>
    </source>
</evidence>
<feature type="region of interest" description="Disordered" evidence="1">
    <location>
        <begin position="203"/>
        <end position="270"/>
    </location>
</feature>
<feature type="compositionally biased region" description="Acidic residues" evidence="1">
    <location>
        <begin position="709"/>
        <end position="726"/>
    </location>
</feature>
<accession>A0AAD5V980</accession>
<dbReference type="PANTHER" id="PTHR38248:SF2">
    <property type="entry name" value="FUNK1 11"/>
    <property type="match status" value="1"/>
</dbReference>
<dbReference type="InterPro" id="IPR040976">
    <property type="entry name" value="Pkinase_fungal"/>
</dbReference>
<comment type="caution">
    <text evidence="3">The sequence shown here is derived from an EMBL/GenBank/DDBJ whole genome shotgun (WGS) entry which is preliminary data.</text>
</comment>
<proteinExistence type="predicted"/>
<dbReference type="EMBL" id="JANAWD010000046">
    <property type="protein sequence ID" value="KAJ3489375.1"/>
    <property type="molecule type" value="Genomic_DNA"/>
</dbReference>
<dbReference type="SUPFAM" id="SSF56112">
    <property type="entry name" value="Protein kinase-like (PK-like)"/>
    <property type="match status" value="1"/>
</dbReference>
<dbReference type="PANTHER" id="PTHR38248">
    <property type="entry name" value="FUNK1 6"/>
    <property type="match status" value="1"/>
</dbReference>
<keyword evidence="4" id="KW-1185">Reference proteome</keyword>
<sequence length="778" mass="88225">MSNSDNYYSGEDEQYQTRSLDPEIRYHLTHHTRSVSVDKWVEVILDLSLDKLSDWSTRLSHRKLLHTSTSVMKNLKRYCEASQEIDQHISWASIVNEIISLAPELITDLPVFSLPIIFLHNPTPPEDDGGPGRRSPDLAILPRPLLPNDPKETDRQQDDEVLTVSDKWCRAVSCAAFTSRNQAQLQMSYEALQAGLSKYLGGIDQASNNTRPSPNPPTDPRAPSVDDILRTDFTSTATGKRKATSSSPSPDFAVKRLRTDSESSESLTPDLPQYDTERLANYALCFLSFSSGVRAHCLQFLVDGHRLMLWYYDAGGIIRSEWLYWIDDLPKFAAIMVAFASLDIRGWGISNIPNLRPPPNLGASTGPLPSSLSGYTLSMPYRSPEGVTQQVKVTLQTKVFTSQSLVGRRTHVYDITTEPEISKKPLVLKMSMQTGDRTPENEFIERATNNGVNHIPEMHMWSNRDTEWRLSDGVWGNLFSDNEEPEVYEDRCQRLIVFTKYEPVERIISPANMHNLVMQLIDCIHELRHKACILHRDISLGNLLYEQLVGGTIKIILNDFDHATMVDDHGCPTTPNSSKHPAGTLPFMAHELLNPYTNNSVTHYVRHDFESAFLVALWLIIKSFLRTKATTEDALNAQNAGRETLKFWACGPVQQIYFQKQNLFTTRRNIATLAKTVAMGHYKDWVTSFCGVFITAYKLLDDLVPIPDPDSDSEPDPDAYPDSDSEENARKIRDIETLDGLISRKSIQKVLRRWEKGKRKIIEGFVPRFRVKRRKTAS</sequence>
<dbReference type="InterPro" id="IPR011009">
    <property type="entry name" value="Kinase-like_dom_sf"/>
</dbReference>
<dbReference type="AlphaFoldDB" id="A0AAD5V980"/>
<organism evidence="3 4">
    <name type="scientific">Meripilus lineatus</name>
    <dbReference type="NCBI Taxonomy" id="2056292"/>
    <lineage>
        <taxon>Eukaryota</taxon>
        <taxon>Fungi</taxon>
        <taxon>Dikarya</taxon>
        <taxon>Basidiomycota</taxon>
        <taxon>Agaricomycotina</taxon>
        <taxon>Agaricomycetes</taxon>
        <taxon>Polyporales</taxon>
        <taxon>Meripilaceae</taxon>
        <taxon>Meripilus</taxon>
    </lineage>
</organism>
<evidence type="ECO:0000259" key="2">
    <source>
        <dbReference type="Pfam" id="PF17667"/>
    </source>
</evidence>
<feature type="compositionally biased region" description="Basic and acidic residues" evidence="1">
    <location>
        <begin position="149"/>
        <end position="158"/>
    </location>
</feature>
<evidence type="ECO:0000256" key="1">
    <source>
        <dbReference type="SAM" id="MobiDB-lite"/>
    </source>
</evidence>
<feature type="domain" description="Fungal-type protein kinase" evidence="2">
    <location>
        <begin position="278"/>
        <end position="619"/>
    </location>
</feature>
<reference evidence="3" key="1">
    <citation type="submission" date="2022-07" db="EMBL/GenBank/DDBJ databases">
        <title>Genome Sequence of Physisporinus lineatus.</title>
        <authorList>
            <person name="Buettner E."/>
        </authorList>
    </citation>
    <scope>NUCLEOTIDE SEQUENCE</scope>
    <source>
        <strain evidence="3">VT162</strain>
    </source>
</reference>
<feature type="compositionally biased region" description="Polar residues" evidence="1">
    <location>
        <begin position="232"/>
        <end position="249"/>
    </location>
</feature>
<feature type="region of interest" description="Disordered" evidence="1">
    <location>
        <begin position="708"/>
        <end position="729"/>
    </location>
</feature>
<evidence type="ECO:0000313" key="4">
    <source>
        <dbReference type="Proteomes" id="UP001212997"/>
    </source>
</evidence>
<protein>
    <recommendedName>
        <fullName evidence="2">Fungal-type protein kinase domain-containing protein</fullName>
    </recommendedName>
</protein>
<dbReference type="Pfam" id="PF17667">
    <property type="entry name" value="Pkinase_fungal"/>
    <property type="match status" value="1"/>
</dbReference>
<dbReference type="Proteomes" id="UP001212997">
    <property type="component" value="Unassembled WGS sequence"/>
</dbReference>
<gene>
    <name evidence="3" type="ORF">NLI96_g2148</name>
</gene>
<name>A0AAD5V980_9APHY</name>
<dbReference type="Gene3D" id="1.10.510.10">
    <property type="entry name" value="Transferase(Phosphotransferase) domain 1"/>
    <property type="match status" value="1"/>
</dbReference>
<feature type="region of interest" description="Disordered" evidence="1">
    <location>
        <begin position="123"/>
        <end position="159"/>
    </location>
</feature>